<organism evidence="2 3">
    <name type="scientific">Brachybacterium halotolerans</name>
    <dbReference type="NCBI Taxonomy" id="2795215"/>
    <lineage>
        <taxon>Bacteria</taxon>
        <taxon>Bacillati</taxon>
        <taxon>Actinomycetota</taxon>
        <taxon>Actinomycetes</taxon>
        <taxon>Micrococcales</taxon>
        <taxon>Dermabacteraceae</taxon>
        <taxon>Brachybacterium</taxon>
    </lineage>
</organism>
<keyword evidence="1" id="KW-0812">Transmembrane</keyword>
<keyword evidence="1" id="KW-0472">Membrane</keyword>
<evidence type="ECO:0000313" key="2">
    <source>
        <dbReference type="EMBL" id="MBK0331680.1"/>
    </source>
</evidence>
<dbReference type="Pfam" id="PF10067">
    <property type="entry name" value="DUF2306"/>
    <property type="match status" value="1"/>
</dbReference>
<dbReference type="InterPro" id="IPR018750">
    <property type="entry name" value="DUF2306_membrane"/>
</dbReference>
<comment type="caution">
    <text evidence="2">The sequence shown here is derived from an EMBL/GenBank/DDBJ whole genome shotgun (WGS) entry which is preliminary data.</text>
</comment>
<feature type="transmembrane region" description="Helical" evidence="1">
    <location>
        <begin position="62"/>
        <end position="80"/>
    </location>
</feature>
<dbReference type="Proteomes" id="UP000612352">
    <property type="component" value="Unassembled WGS sequence"/>
</dbReference>
<proteinExistence type="predicted"/>
<evidence type="ECO:0000313" key="3">
    <source>
        <dbReference type="Proteomes" id="UP000612352"/>
    </source>
</evidence>
<dbReference type="EMBL" id="JAEDAJ010000004">
    <property type="protein sequence ID" value="MBK0331680.1"/>
    <property type="molecule type" value="Genomic_DNA"/>
</dbReference>
<gene>
    <name evidence="2" type="ORF">I8D64_09720</name>
</gene>
<keyword evidence="3" id="KW-1185">Reference proteome</keyword>
<feature type="transmembrane region" description="Helical" evidence="1">
    <location>
        <begin position="6"/>
        <end position="25"/>
    </location>
</feature>
<protein>
    <submittedName>
        <fullName evidence="2">DUF2306 domain-containing protein</fullName>
    </submittedName>
</protein>
<feature type="transmembrane region" description="Helical" evidence="1">
    <location>
        <begin position="125"/>
        <end position="146"/>
    </location>
</feature>
<name>A0ABS1BAL9_9MICO</name>
<sequence length="162" mass="17967">MGTPVVVIVLHALGALIVLTLGPIQIFRRHRDRAHRWLGRTWAISMVLTCVSSFFIHPQGLSWLHALAVWTLFSITMGVVNIRRGNVASHRVWMIGSYLGTCIAFVFAILSPGRLIPHLLRSDPVLTLVFFAGVVALAVAWAGMVVRVRGTRRDARRPLAVE</sequence>
<accession>A0ABS1BAL9</accession>
<feature type="transmembrane region" description="Helical" evidence="1">
    <location>
        <begin position="37"/>
        <end position="56"/>
    </location>
</feature>
<evidence type="ECO:0000256" key="1">
    <source>
        <dbReference type="SAM" id="Phobius"/>
    </source>
</evidence>
<reference evidence="2 3" key="1">
    <citation type="submission" date="2020-12" db="EMBL/GenBank/DDBJ databases">
        <title>Brachybacterium sp. MASK1Z-5, whole genome shotgun sequence.</title>
        <authorList>
            <person name="Tuo L."/>
        </authorList>
    </citation>
    <scope>NUCLEOTIDE SEQUENCE [LARGE SCALE GENOMIC DNA]</scope>
    <source>
        <strain evidence="2 3">MASK1Z-5</strain>
    </source>
</reference>
<feature type="transmembrane region" description="Helical" evidence="1">
    <location>
        <begin position="92"/>
        <end position="113"/>
    </location>
</feature>
<keyword evidence="1" id="KW-1133">Transmembrane helix</keyword>
<dbReference type="RefSeq" id="WP_200502297.1">
    <property type="nucleotide sequence ID" value="NZ_JAEDAJ010000004.1"/>
</dbReference>